<proteinExistence type="predicted"/>
<evidence type="ECO:0000313" key="1">
    <source>
        <dbReference type="EMBL" id="AMQ01590.1"/>
    </source>
</evidence>
<protein>
    <submittedName>
        <fullName evidence="1">Uncharacterized protein</fullName>
    </submittedName>
</protein>
<sequence>MKKVEFVDQHALKLRLKSGDFCRSYGVQYTYLLGEKEHSIKFNLDISFAKTIVDRARIFKVERTSPVFLNNKVPDLVADQLAYECGKVFYPLLLEIDFDGQYIGVHNYTELISRWSETKKAVLEYFQGETTEKYLELMEEAISTPERVSELFRNELFYSVFFSPVYKSYGGEFKVEEQVFFPIAGRAAPVEFKTTQEVIPFLNEAHYIEIHHHGVVTDKRSNADLLEEQSFPLEQLLNPDAAGATGIYTAKYVLDPTTRSIRSIVAKWTLEFNIPQETELKIFELIEDKEEEIKIIATENQQRGMTFLDGNASPKGRKVTDIFNFLWEK</sequence>
<dbReference type="EMBL" id="CP014504">
    <property type="protein sequence ID" value="AMQ01590.1"/>
    <property type="molecule type" value="Genomic_DNA"/>
</dbReference>
<dbReference type="PATRIC" id="fig|188932.3.peg.4938"/>
<dbReference type="RefSeq" id="WP_068405999.1">
    <property type="nucleotide sequence ID" value="NZ_CP014504.1"/>
</dbReference>
<evidence type="ECO:0000313" key="2">
    <source>
        <dbReference type="Proteomes" id="UP000071561"/>
    </source>
</evidence>
<dbReference type="Proteomes" id="UP000071561">
    <property type="component" value="Chromosome"/>
</dbReference>
<gene>
    <name evidence="1" type="ORF">AY601_4762</name>
</gene>
<reference evidence="1 2" key="1">
    <citation type="submission" date="2016-03" db="EMBL/GenBank/DDBJ databases">
        <title>Complete genome sequence of Pedobacter cryoconitis PAMC 27485.</title>
        <authorList>
            <person name="Lee J."/>
            <person name="Kim O.-S."/>
        </authorList>
    </citation>
    <scope>NUCLEOTIDE SEQUENCE [LARGE SCALE GENOMIC DNA]</scope>
    <source>
        <strain evidence="1 2">PAMC 27485</strain>
    </source>
</reference>
<dbReference type="OrthoDB" id="1014182at2"/>
<name>A0A127VJX7_9SPHI</name>
<organism evidence="1 2">
    <name type="scientific">Pedobacter cryoconitis</name>
    <dbReference type="NCBI Taxonomy" id="188932"/>
    <lineage>
        <taxon>Bacteria</taxon>
        <taxon>Pseudomonadati</taxon>
        <taxon>Bacteroidota</taxon>
        <taxon>Sphingobacteriia</taxon>
        <taxon>Sphingobacteriales</taxon>
        <taxon>Sphingobacteriaceae</taxon>
        <taxon>Pedobacter</taxon>
    </lineage>
</organism>
<dbReference type="KEGG" id="pcm:AY601_4762"/>
<accession>A0A127VJX7</accession>
<keyword evidence="2" id="KW-1185">Reference proteome</keyword>
<dbReference type="AlphaFoldDB" id="A0A127VJX7"/>